<evidence type="ECO:0000256" key="1">
    <source>
        <dbReference type="SAM" id="MobiDB-lite"/>
    </source>
</evidence>
<feature type="region of interest" description="Disordered" evidence="1">
    <location>
        <begin position="373"/>
        <end position="403"/>
    </location>
</feature>
<feature type="compositionally biased region" description="Polar residues" evidence="1">
    <location>
        <begin position="64"/>
        <end position="85"/>
    </location>
</feature>
<organism evidence="2 3">
    <name type="scientific">Cudoniella acicularis</name>
    <dbReference type="NCBI Taxonomy" id="354080"/>
    <lineage>
        <taxon>Eukaryota</taxon>
        <taxon>Fungi</taxon>
        <taxon>Dikarya</taxon>
        <taxon>Ascomycota</taxon>
        <taxon>Pezizomycotina</taxon>
        <taxon>Leotiomycetes</taxon>
        <taxon>Helotiales</taxon>
        <taxon>Tricladiaceae</taxon>
        <taxon>Cudoniella</taxon>
    </lineage>
</organism>
<evidence type="ECO:0000313" key="2">
    <source>
        <dbReference type="EMBL" id="KAF4617084.1"/>
    </source>
</evidence>
<gene>
    <name evidence="2" type="ORF">G7Y89_g15065</name>
</gene>
<comment type="caution">
    <text evidence="2">The sequence shown here is derived from an EMBL/GenBank/DDBJ whole genome shotgun (WGS) entry which is preliminary data.</text>
</comment>
<feature type="compositionally biased region" description="Polar residues" evidence="1">
    <location>
        <begin position="251"/>
        <end position="260"/>
    </location>
</feature>
<protein>
    <submittedName>
        <fullName evidence="2">Uncharacterized protein</fullName>
    </submittedName>
</protein>
<evidence type="ECO:0000313" key="3">
    <source>
        <dbReference type="Proteomes" id="UP000566819"/>
    </source>
</evidence>
<dbReference type="Proteomes" id="UP000566819">
    <property type="component" value="Unassembled WGS sequence"/>
</dbReference>
<feature type="region of interest" description="Disordered" evidence="1">
    <location>
        <begin position="188"/>
        <end position="278"/>
    </location>
</feature>
<dbReference type="EMBL" id="JAAMPI010002184">
    <property type="protein sequence ID" value="KAF4617084.1"/>
    <property type="molecule type" value="Genomic_DNA"/>
</dbReference>
<name>A0A8H4VR74_9HELO</name>
<dbReference type="AlphaFoldDB" id="A0A8H4VR74"/>
<feature type="compositionally biased region" description="Acidic residues" evidence="1">
    <location>
        <begin position="1"/>
        <end position="10"/>
    </location>
</feature>
<feature type="region of interest" description="Disordered" evidence="1">
    <location>
        <begin position="291"/>
        <end position="324"/>
    </location>
</feature>
<dbReference type="OrthoDB" id="4755622at2759"/>
<keyword evidence="3" id="KW-1185">Reference proteome</keyword>
<sequence length="448" mass="50009">MDANFADDDLMNMKPEDFVNPQPVTRRRSKKMESPAPPAPPAPTAKFVATPAHKRPRLSGGERSGSSTPRANSATPRSGDDTPTSGRIDLVSVGPSKHTVWEPLSVHTAKCDGCSKHNTAVIQRCVRCNRQLCKNCIVKVADDGIHVVNMDELKWDFVTPKRATTRVSKTDKLPGTATFHINDLVTPTAPAASTAPENQLDGPKAAKRPRISDQSQGRKVPLRKEAINNLRKRAVQIDDEDDTPKRYTPIRTPNQPTSKRAQPLMNMESSGSSDLEEELMSDDRLDRLYEADHARRERGERGSARLRDVPEQAPEKLGRSQPNVWTRNNAPEQAHNPAQRFGVPTQNAATVVPGATFDEVISNLDEVRREKRRETDQKRIEEEKARAEEISRQKEEAFREDQDRAWATNTTIQNYLEQGQVQEAKDMFKAASALMRAKRGLPPKKGSD</sequence>
<feature type="region of interest" description="Disordered" evidence="1">
    <location>
        <begin position="1"/>
        <end position="91"/>
    </location>
</feature>
<reference evidence="2 3" key="1">
    <citation type="submission" date="2020-03" db="EMBL/GenBank/DDBJ databases">
        <title>Draft Genome Sequence of Cudoniella acicularis.</title>
        <authorList>
            <person name="Buettner E."/>
            <person name="Kellner H."/>
        </authorList>
    </citation>
    <scope>NUCLEOTIDE SEQUENCE [LARGE SCALE GENOMIC DNA]</scope>
    <source>
        <strain evidence="2 3">DSM 108380</strain>
    </source>
</reference>
<feature type="compositionally biased region" description="Basic and acidic residues" evidence="1">
    <location>
        <begin position="291"/>
        <end position="318"/>
    </location>
</feature>
<accession>A0A8H4VR74</accession>
<proteinExistence type="predicted"/>